<evidence type="ECO:0008006" key="4">
    <source>
        <dbReference type="Google" id="ProtNLM"/>
    </source>
</evidence>
<evidence type="ECO:0000313" key="2">
    <source>
        <dbReference type="EMBL" id="MFC4032454.1"/>
    </source>
</evidence>
<dbReference type="EMBL" id="JBHSBB010000010">
    <property type="protein sequence ID" value="MFC4032454.1"/>
    <property type="molecule type" value="Genomic_DNA"/>
</dbReference>
<accession>A0ABV8HNP9</accession>
<dbReference type="RefSeq" id="WP_386429432.1">
    <property type="nucleotide sequence ID" value="NZ_JBHSBB010000010.1"/>
</dbReference>
<comment type="caution">
    <text evidence="2">The sequence shown here is derived from an EMBL/GenBank/DDBJ whole genome shotgun (WGS) entry which is preliminary data.</text>
</comment>
<dbReference type="Proteomes" id="UP001595765">
    <property type="component" value="Unassembled WGS sequence"/>
</dbReference>
<proteinExistence type="predicted"/>
<keyword evidence="1" id="KW-0732">Signal</keyword>
<feature type="chain" id="PRO_5046713042" description="Secreted protein" evidence="1">
    <location>
        <begin position="29"/>
        <end position="83"/>
    </location>
</feature>
<name>A0ABV8HNP9_9ACTN</name>
<organism evidence="2 3">
    <name type="scientific">Streptomyces polygonati</name>
    <dbReference type="NCBI Taxonomy" id="1617087"/>
    <lineage>
        <taxon>Bacteria</taxon>
        <taxon>Bacillati</taxon>
        <taxon>Actinomycetota</taxon>
        <taxon>Actinomycetes</taxon>
        <taxon>Kitasatosporales</taxon>
        <taxon>Streptomycetaceae</taxon>
        <taxon>Streptomyces</taxon>
    </lineage>
</organism>
<gene>
    <name evidence="2" type="ORF">ACFO3J_13300</name>
</gene>
<protein>
    <recommendedName>
        <fullName evidence="4">Secreted protein</fullName>
    </recommendedName>
</protein>
<reference evidence="3" key="1">
    <citation type="journal article" date="2019" name="Int. J. Syst. Evol. Microbiol.">
        <title>The Global Catalogue of Microorganisms (GCM) 10K type strain sequencing project: providing services to taxonomists for standard genome sequencing and annotation.</title>
        <authorList>
            <consortium name="The Broad Institute Genomics Platform"/>
            <consortium name="The Broad Institute Genome Sequencing Center for Infectious Disease"/>
            <person name="Wu L."/>
            <person name="Ma J."/>
        </authorList>
    </citation>
    <scope>NUCLEOTIDE SEQUENCE [LARGE SCALE GENOMIC DNA]</scope>
    <source>
        <strain evidence="3">CGMCC 4.7237</strain>
    </source>
</reference>
<evidence type="ECO:0000256" key="1">
    <source>
        <dbReference type="SAM" id="SignalP"/>
    </source>
</evidence>
<evidence type="ECO:0000313" key="3">
    <source>
        <dbReference type="Proteomes" id="UP001595765"/>
    </source>
</evidence>
<sequence length="83" mass="8310">MSRSRRKIEIAAVAALVLALSTTGGVITAVAESAPAAPGNVVGPDNWIPAASPNSSAVAAPANWIPNAVPEAPPVMTADNWIP</sequence>
<feature type="signal peptide" evidence="1">
    <location>
        <begin position="1"/>
        <end position="28"/>
    </location>
</feature>
<keyword evidence="3" id="KW-1185">Reference proteome</keyword>